<accession>A0A9Q0NGW2</accession>
<keyword evidence="3" id="KW-1185">Reference proteome</keyword>
<sequence>MIKDHSTENRNSDNKTSQTIDDEEHRLEESNCRSDNAAESETAQADEPQPINETPQTNEASLKNSANLTESDITTENEAIYTDDTQSLPLKQNRAIHVVQSLKPVVDSIIVSDEHVGSDQSNDVSDKTKDPSGVPIRNLRKRLCEANSRTAKKRKSKNFLALCLTMANLCTCTNCKCASFCPPCNPKAGCRIWRCPCTHDGFIMYPGNEPLNPPRPPSCPKCVSECDDLAIRCAYPYSQCTAEQVATYKCIETIPEDYPDGKLAKN</sequence>
<proteinExistence type="predicted"/>
<feature type="region of interest" description="Disordered" evidence="1">
    <location>
        <begin position="1"/>
        <end position="64"/>
    </location>
</feature>
<evidence type="ECO:0000313" key="3">
    <source>
        <dbReference type="Proteomes" id="UP001151699"/>
    </source>
</evidence>
<feature type="compositionally biased region" description="Polar residues" evidence="1">
    <location>
        <begin position="33"/>
        <end position="43"/>
    </location>
</feature>
<dbReference type="EMBL" id="WJQU01000001">
    <property type="protein sequence ID" value="KAJ6649998.1"/>
    <property type="molecule type" value="Genomic_DNA"/>
</dbReference>
<comment type="caution">
    <text evidence="2">The sequence shown here is derived from an EMBL/GenBank/DDBJ whole genome shotgun (WGS) entry which is preliminary data.</text>
</comment>
<dbReference type="AlphaFoldDB" id="A0A9Q0NGW2"/>
<dbReference type="Proteomes" id="UP001151699">
    <property type="component" value="Chromosome A"/>
</dbReference>
<feature type="compositionally biased region" description="Polar residues" evidence="1">
    <location>
        <begin position="51"/>
        <end position="64"/>
    </location>
</feature>
<dbReference type="OrthoDB" id="10516670at2759"/>
<organism evidence="2 3">
    <name type="scientific">Pseudolycoriella hygida</name>
    <dbReference type="NCBI Taxonomy" id="35572"/>
    <lineage>
        <taxon>Eukaryota</taxon>
        <taxon>Metazoa</taxon>
        <taxon>Ecdysozoa</taxon>
        <taxon>Arthropoda</taxon>
        <taxon>Hexapoda</taxon>
        <taxon>Insecta</taxon>
        <taxon>Pterygota</taxon>
        <taxon>Neoptera</taxon>
        <taxon>Endopterygota</taxon>
        <taxon>Diptera</taxon>
        <taxon>Nematocera</taxon>
        <taxon>Sciaroidea</taxon>
        <taxon>Sciaridae</taxon>
        <taxon>Pseudolycoriella</taxon>
    </lineage>
</organism>
<feature type="compositionally biased region" description="Basic and acidic residues" evidence="1">
    <location>
        <begin position="1"/>
        <end position="13"/>
    </location>
</feature>
<evidence type="ECO:0000313" key="2">
    <source>
        <dbReference type="EMBL" id="KAJ6649998.1"/>
    </source>
</evidence>
<feature type="compositionally biased region" description="Basic and acidic residues" evidence="1">
    <location>
        <begin position="23"/>
        <end position="32"/>
    </location>
</feature>
<name>A0A9Q0NGW2_9DIPT</name>
<protein>
    <submittedName>
        <fullName evidence="2">Uncharacterized protein</fullName>
    </submittedName>
</protein>
<gene>
    <name evidence="2" type="ORF">Bhyg_05241</name>
</gene>
<reference evidence="2" key="1">
    <citation type="submission" date="2022-07" db="EMBL/GenBank/DDBJ databases">
        <authorList>
            <person name="Trinca V."/>
            <person name="Uliana J.V.C."/>
            <person name="Torres T.T."/>
            <person name="Ward R.J."/>
            <person name="Monesi N."/>
        </authorList>
    </citation>
    <scope>NUCLEOTIDE SEQUENCE</scope>
    <source>
        <strain evidence="2">HSMRA1968</strain>
        <tissue evidence="2">Whole embryos</tissue>
    </source>
</reference>
<evidence type="ECO:0000256" key="1">
    <source>
        <dbReference type="SAM" id="MobiDB-lite"/>
    </source>
</evidence>